<evidence type="ECO:0000259" key="14">
    <source>
        <dbReference type="Pfam" id="PF00224"/>
    </source>
</evidence>
<feature type="domain" description="Pyruvate kinase C-terminal" evidence="15">
    <location>
        <begin position="353"/>
        <end position="467"/>
    </location>
</feature>
<evidence type="ECO:0000256" key="12">
    <source>
        <dbReference type="NCBIfam" id="TIGR01064"/>
    </source>
</evidence>
<dbReference type="FunFam" id="2.40.33.10:FF:000001">
    <property type="entry name" value="Pyruvate kinase"/>
    <property type="match status" value="1"/>
</dbReference>
<dbReference type="GO" id="GO:0030955">
    <property type="term" value="F:potassium ion binding"/>
    <property type="evidence" value="ECO:0007669"/>
    <property type="project" value="UniProtKB-UniRule"/>
</dbReference>
<name>A0A953J704_9BACT</name>
<keyword evidence="7 13" id="KW-0418">Kinase</keyword>
<evidence type="ECO:0000256" key="9">
    <source>
        <dbReference type="ARBA" id="ARBA00022842"/>
    </source>
</evidence>
<dbReference type="GO" id="GO:0005524">
    <property type="term" value="F:ATP binding"/>
    <property type="evidence" value="ECO:0007669"/>
    <property type="project" value="UniProtKB-KW"/>
</dbReference>
<dbReference type="Gene3D" id="3.40.1380.20">
    <property type="entry name" value="Pyruvate kinase, C-terminal domain"/>
    <property type="match status" value="1"/>
</dbReference>
<dbReference type="NCBIfam" id="NF004491">
    <property type="entry name" value="PRK05826.1"/>
    <property type="match status" value="1"/>
</dbReference>
<comment type="similarity">
    <text evidence="2 13">Belongs to the pyruvate kinase family.</text>
</comment>
<dbReference type="GO" id="GO:0000287">
    <property type="term" value="F:magnesium ion binding"/>
    <property type="evidence" value="ECO:0007669"/>
    <property type="project" value="UniProtKB-UniRule"/>
</dbReference>
<dbReference type="SUPFAM" id="SSF51621">
    <property type="entry name" value="Phosphoenolpyruvate/pyruvate domain"/>
    <property type="match status" value="1"/>
</dbReference>
<dbReference type="PRINTS" id="PR01050">
    <property type="entry name" value="PYRUVTKNASE"/>
</dbReference>
<dbReference type="SUPFAM" id="SSF52935">
    <property type="entry name" value="PK C-terminal domain-like"/>
    <property type="match status" value="1"/>
</dbReference>
<keyword evidence="6" id="KW-0547">Nucleotide-binding</keyword>
<feature type="domain" description="Pyruvate kinase barrel" evidence="14">
    <location>
        <begin position="1"/>
        <end position="323"/>
    </location>
</feature>
<dbReference type="Gene3D" id="2.40.33.10">
    <property type="entry name" value="PK beta-barrel domain-like"/>
    <property type="match status" value="1"/>
</dbReference>
<dbReference type="InterPro" id="IPR036918">
    <property type="entry name" value="Pyrv_Knase_C_sf"/>
</dbReference>
<keyword evidence="10 13" id="KW-0324">Glycolysis</keyword>
<comment type="pathway">
    <text evidence="1 13">Carbohydrate degradation; glycolysis; pyruvate from D-glyceraldehyde 3-phosphate: step 5/5.</text>
</comment>
<reference evidence="16" key="1">
    <citation type="journal article" date="2021" name="bioRxiv">
        <title>Unraveling nitrogen, sulfur and carbon metabolic pathways and microbial community transcriptional responses to substrate deprivation and toxicity stresses in a bioreactor mimicking anoxic brackish coastal sediment conditions.</title>
        <authorList>
            <person name="Martins P.D."/>
            <person name="Echeveste M.J."/>
            <person name="Arshad A."/>
            <person name="Kurth J."/>
            <person name="Ouboter H."/>
            <person name="Jetten M.S.M."/>
            <person name="Welte C.U."/>
        </authorList>
    </citation>
    <scope>NUCLEOTIDE SEQUENCE</scope>
    <source>
        <strain evidence="16">MAG_39</strain>
    </source>
</reference>
<keyword evidence="11 16" id="KW-0670">Pyruvate</keyword>
<dbReference type="InterPro" id="IPR001697">
    <property type="entry name" value="Pyr_Knase"/>
</dbReference>
<evidence type="ECO:0000256" key="5">
    <source>
        <dbReference type="ARBA" id="ARBA00022723"/>
    </source>
</evidence>
<keyword evidence="4 13" id="KW-0808">Transferase</keyword>
<gene>
    <name evidence="16" type="primary">pyk</name>
    <name evidence="16" type="ORF">K8I29_15580</name>
</gene>
<evidence type="ECO:0000256" key="2">
    <source>
        <dbReference type="ARBA" id="ARBA00008663"/>
    </source>
</evidence>
<dbReference type="AlphaFoldDB" id="A0A953J704"/>
<dbReference type="InterPro" id="IPR015793">
    <property type="entry name" value="Pyrv_Knase_brl"/>
</dbReference>
<dbReference type="Pfam" id="PF00224">
    <property type="entry name" value="PK"/>
    <property type="match status" value="1"/>
</dbReference>
<sequence length="469" mass="51263">MRRAKIVCTIGPASSSRKIIGELIRSGMDVARLNFSHADHETHRAVAALVREEARKQKKIVSLLQDLQGIKIRLGEVEGNGIQLRTGSGVLLSPGKDTSTGNRLFISYPALLEDVKPGETVLINDGLIKLEVTGTIRGALEARTIEGGFLTSKKGVNFPASKTTLNAFTAKDRKDLELGLDLGVDYVAVSFVRRASDIELVRNWARRKGVQLPHLIAKIEKPEALDNINEIMEIVDGVMVARGDLGVELPTERVPIIQKQLIELANRRGKLVITATQMLESMTQHTRPTRAEASDVANAVLDGTDALMLSAETAAGKYPVESVRMMDVLIRSTEENLPGKICSTYEVGTAFPEAVADGACNAARDIGAKAIVVFTNRGFTARLLSKLRPVVPVIAFTPDEKVLRQMPLFWGVSGRLIRKKDMPVLSDELLSEVERSLIREGVITRGDSIVFVASSPFLGKRNIIRLHKI</sequence>
<evidence type="ECO:0000256" key="3">
    <source>
        <dbReference type="ARBA" id="ARBA00012142"/>
    </source>
</evidence>
<evidence type="ECO:0000313" key="17">
    <source>
        <dbReference type="Proteomes" id="UP000705867"/>
    </source>
</evidence>
<protein>
    <recommendedName>
        <fullName evidence="3 12">Pyruvate kinase</fullName>
        <ecNumber evidence="3 12">2.7.1.40</ecNumber>
    </recommendedName>
</protein>
<evidence type="ECO:0000256" key="1">
    <source>
        <dbReference type="ARBA" id="ARBA00004997"/>
    </source>
</evidence>
<proteinExistence type="inferred from homology"/>
<dbReference type="InterPro" id="IPR040442">
    <property type="entry name" value="Pyrv_kinase-like_dom_sf"/>
</dbReference>
<dbReference type="GO" id="GO:0004743">
    <property type="term" value="F:pyruvate kinase activity"/>
    <property type="evidence" value="ECO:0007669"/>
    <property type="project" value="UniProtKB-UniRule"/>
</dbReference>
<dbReference type="InterPro" id="IPR015813">
    <property type="entry name" value="Pyrv/PenolPyrv_kinase-like_dom"/>
</dbReference>
<evidence type="ECO:0000256" key="6">
    <source>
        <dbReference type="ARBA" id="ARBA00022741"/>
    </source>
</evidence>
<evidence type="ECO:0000256" key="10">
    <source>
        <dbReference type="ARBA" id="ARBA00023152"/>
    </source>
</evidence>
<accession>A0A953J704</accession>
<comment type="caution">
    <text evidence="16">The sequence shown here is derived from an EMBL/GenBank/DDBJ whole genome shotgun (WGS) entry which is preliminary data.</text>
</comment>
<organism evidence="16 17">
    <name type="scientific">Candidatus Nitrobium versatile</name>
    <dbReference type="NCBI Taxonomy" id="2884831"/>
    <lineage>
        <taxon>Bacteria</taxon>
        <taxon>Pseudomonadati</taxon>
        <taxon>Nitrospirota</taxon>
        <taxon>Nitrospiria</taxon>
        <taxon>Nitrospirales</taxon>
        <taxon>Nitrospiraceae</taxon>
        <taxon>Candidatus Nitrobium</taxon>
    </lineage>
</organism>
<evidence type="ECO:0000256" key="4">
    <source>
        <dbReference type="ARBA" id="ARBA00022679"/>
    </source>
</evidence>
<keyword evidence="8" id="KW-0067">ATP-binding</keyword>
<keyword evidence="5" id="KW-0479">Metal-binding</keyword>
<evidence type="ECO:0000256" key="7">
    <source>
        <dbReference type="ARBA" id="ARBA00022777"/>
    </source>
</evidence>
<evidence type="ECO:0000256" key="11">
    <source>
        <dbReference type="ARBA" id="ARBA00023317"/>
    </source>
</evidence>
<evidence type="ECO:0000256" key="8">
    <source>
        <dbReference type="ARBA" id="ARBA00022840"/>
    </source>
</evidence>
<dbReference type="Pfam" id="PF02887">
    <property type="entry name" value="PK_C"/>
    <property type="match status" value="1"/>
</dbReference>
<dbReference type="NCBIfam" id="NF004978">
    <property type="entry name" value="PRK06354.1"/>
    <property type="match status" value="1"/>
</dbReference>
<dbReference type="SUPFAM" id="SSF50800">
    <property type="entry name" value="PK beta-barrel domain-like"/>
    <property type="match status" value="1"/>
</dbReference>
<evidence type="ECO:0000313" key="16">
    <source>
        <dbReference type="EMBL" id="MBZ0157618.1"/>
    </source>
</evidence>
<keyword evidence="9 13" id="KW-0460">Magnesium</keyword>
<dbReference type="NCBIfam" id="TIGR01064">
    <property type="entry name" value="pyruv_kin"/>
    <property type="match status" value="1"/>
</dbReference>
<dbReference type="PANTHER" id="PTHR11817">
    <property type="entry name" value="PYRUVATE KINASE"/>
    <property type="match status" value="1"/>
</dbReference>
<comment type="catalytic activity">
    <reaction evidence="13">
        <text>pyruvate + ATP = phosphoenolpyruvate + ADP + H(+)</text>
        <dbReference type="Rhea" id="RHEA:18157"/>
        <dbReference type="ChEBI" id="CHEBI:15361"/>
        <dbReference type="ChEBI" id="CHEBI:15378"/>
        <dbReference type="ChEBI" id="CHEBI:30616"/>
        <dbReference type="ChEBI" id="CHEBI:58702"/>
        <dbReference type="ChEBI" id="CHEBI:456216"/>
        <dbReference type="EC" id="2.7.1.40"/>
    </reaction>
</comment>
<evidence type="ECO:0000256" key="13">
    <source>
        <dbReference type="RuleBase" id="RU000504"/>
    </source>
</evidence>
<dbReference type="EMBL" id="JAIOIV010000122">
    <property type="protein sequence ID" value="MBZ0157618.1"/>
    <property type="molecule type" value="Genomic_DNA"/>
</dbReference>
<dbReference type="InterPro" id="IPR011037">
    <property type="entry name" value="Pyrv_Knase-like_insert_dom_sf"/>
</dbReference>
<reference evidence="16" key="2">
    <citation type="submission" date="2021-08" db="EMBL/GenBank/DDBJ databases">
        <authorList>
            <person name="Dalcin Martins P."/>
        </authorList>
    </citation>
    <scope>NUCLEOTIDE SEQUENCE</scope>
    <source>
        <strain evidence="16">MAG_39</strain>
    </source>
</reference>
<dbReference type="InterPro" id="IPR015795">
    <property type="entry name" value="Pyrv_Knase_C"/>
</dbReference>
<dbReference type="Gene3D" id="3.20.20.60">
    <property type="entry name" value="Phosphoenolpyruvate-binding domains"/>
    <property type="match status" value="1"/>
</dbReference>
<dbReference type="InterPro" id="IPR015806">
    <property type="entry name" value="Pyrv_Knase_insert_dom_sf"/>
</dbReference>
<dbReference type="GO" id="GO:0016301">
    <property type="term" value="F:kinase activity"/>
    <property type="evidence" value="ECO:0007669"/>
    <property type="project" value="UniProtKB-KW"/>
</dbReference>
<evidence type="ECO:0000259" key="15">
    <source>
        <dbReference type="Pfam" id="PF02887"/>
    </source>
</evidence>
<dbReference type="EC" id="2.7.1.40" evidence="3 12"/>
<dbReference type="Proteomes" id="UP000705867">
    <property type="component" value="Unassembled WGS sequence"/>
</dbReference>